<dbReference type="STRING" id="880071.Fleli_2933"/>
<dbReference type="AlphaFoldDB" id="I4AMU6"/>
<dbReference type="SUPFAM" id="SSF53098">
    <property type="entry name" value="Ribonuclease H-like"/>
    <property type="match status" value="1"/>
</dbReference>
<dbReference type="InterPro" id="IPR038717">
    <property type="entry name" value="Tc1-like_DDE_dom"/>
</dbReference>
<evidence type="ECO:0000313" key="3">
    <source>
        <dbReference type="Proteomes" id="UP000006054"/>
    </source>
</evidence>
<dbReference type="Gene3D" id="3.30.420.10">
    <property type="entry name" value="Ribonuclease H-like superfamily/Ribonuclease H"/>
    <property type="match status" value="1"/>
</dbReference>
<dbReference type="GO" id="GO:0003676">
    <property type="term" value="F:nucleic acid binding"/>
    <property type="evidence" value="ECO:0007669"/>
    <property type="project" value="InterPro"/>
</dbReference>
<reference evidence="3" key="1">
    <citation type="submission" date="2012-06" db="EMBL/GenBank/DDBJ databases">
        <title>The complete genome of Flexibacter litoralis DSM 6794.</title>
        <authorList>
            <person name="Lucas S."/>
            <person name="Copeland A."/>
            <person name="Lapidus A."/>
            <person name="Glavina del Rio T."/>
            <person name="Dalin E."/>
            <person name="Tice H."/>
            <person name="Bruce D."/>
            <person name="Goodwin L."/>
            <person name="Pitluck S."/>
            <person name="Peters L."/>
            <person name="Ovchinnikova G."/>
            <person name="Lu M."/>
            <person name="Kyrpides N."/>
            <person name="Mavromatis K."/>
            <person name="Ivanova N."/>
            <person name="Brettin T."/>
            <person name="Detter J.C."/>
            <person name="Han C."/>
            <person name="Larimer F."/>
            <person name="Land M."/>
            <person name="Hauser L."/>
            <person name="Markowitz V."/>
            <person name="Cheng J.-F."/>
            <person name="Hugenholtz P."/>
            <person name="Woyke T."/>
            <person name="Wu D."/>
            <person name="Spring S."/>
            <person name="Lang E."/>
            <person name="Kopitz M."/>
            <person name="Brambilla E."/>
            <person name="Klenk H.-P."/>
            <person name="Eisen J.A."/>
        </authorList>
    </citation>
    <scope>NUCLEOTIDE SEQUENCE [LARGE SCALE GENOMIC DNA]</scope>
    <source>
        <strain evidence="3">ATCC 23117 / DSM 6794 / NBRC 15988 / NCIMB 1366 / Sio-4</strain>
    </source>
</reference>
<feature type="domain" description="Tc1-like transposase DDE" evidence="1">
    <location>
        <begin position="82"/>
        <end position="223"/>
    </location>
</feature>
<dbReference type="InterPro" id="IPR012337">
    <property type="entry name" value="RNaseH-like_sf"/>
</dbReference>
<dbReference type="EMBL" id="CP003345">
    <property type="protein sequence ID" value="AFM05281.1"/>
    <property type="molecule type" value="Genomic_DNA"/>
</dbReference>
<dbReference type="Pfam" id="PF13358">
    <property type="entry name" value="DDE_3"/>
    <property type="match status" value="1"/>
</dbReference>
<dbReference type="eggNOG" id="COG3335">
    <property type="taxonomic scope" value="Bacteria"/>
</dbReference>
<proteinExistence type="predicted"/>
<dbReference type="NCBIfam" id="NF033545">
    <property type="entry name" value="transpos_IS630"/>
    <property type="match status" value="1"/>
</dbReference>
<sequence>MNKVESLVEASPQSLKVVVSQLEEDLGKSMSVKTLKRLLKKKWCWKCFRKVTVKKPAPVVYEEKKRSLEFLILLFLTGYIYLRFCDESFFNLEPNVPYGWCRIGEQVGIKSSKGGNLNVFGLLNLCGELSSFVSTQNVNSKVIIDCIDQFVETTEKTTVLVLDNVPWHISKEIEEKIEEWEEKGVLIFYLPSYSPHLNPIETLWRKIKIECLRPQDFISKEDLHQAVKNILKKYNSKKYKIDFTIKASCYDNYV</sequence>
<dbReference type="KEGG" id="fli:Fleli_2933"/>
<keyword evidence="3" id="KW-1185">Reference proteome</keyword>
<protein>
    <submittedName>
        <fullName evidence="2">Transposase</fullName>
    </submittedName>
</protein>
<evidence type="ECO:0000259" key="1">
    <source>
        <dbReference type="Pfam" id="PF13358"/>
    </source>
</evidence>
<dbReference type="InterPro" id="IPR036397">
    <property type="entry name" value="RNaseH_sf"/>
</dbReference>
<evidence type="ECO:0000313" key="2">
    <source>
        <dbReference type="EMBL" id="AFM05281.1"/>
    </source>
</evidence>
<dbReference type="Proteomes" id="UP000006054">
    <property type="component" value="Chromosome"/>
</dbReference>
<name>I4AMU6_BERLS</name>
<dbReference type="InterPro" id="IPR047655">
    <property type="entry name" value="Transpos_IS630-like"/>
</dbReference>
<gene>
    <name evidence="2" type="ordered locus">Fleli_2933</name>
</gene>
<dbReference type="HOGENOM" id="CLU_056788_15_1_10"/>
<organism evidence="2 3">
    <name type="scientific">Bernardetia litoralis (strain ATCC 23117 / DSM 6794 / NBRC 15988 / NCIMB 1366 / Fx l1 / Sio-4)</name>
    <name type="common">Flexibacter litoralis</name>
    <dbReference type="NCBI Taxonomy" id="880071"/>
    <lineage>
        <taxon>Bacteria</taxon>
        <taxon>Pseudomonadati</taxon>
        <taxon>Bacteroidota</taxon>
        <taxon>Cytophagia</taxon>
        <taxon>Cytophagales</taxon>
        <taxon>Bernardetiaceae</taxon>
        <taxon>Bernardetia</taxon>
    </lineage>
</organism>
<accession>I4AMU6</accession>